<accession>A0AAD9V837</accession>
<dbReference type="SUPFAM" id="SSF56327">
    <property type="entry name" value="LDH C-terminal domain-like"/>
    <property type="match status" value="1"/>
</dbReference>
<dbReference type="Proteomes" id="UP001249851">
    <property type="component" value="Unassembled WGS sequence"/>
</dbReference>
<gene>
    <name evidence="8" type="ORF">P5673_011484</name>
</gene>
<comment type="similarity">
    <text evidence="1">Belongs to the LDH/MDH superfamily. MDH type 2 family.</text>
</comment>
<dbReference type="PROSITE" id="PS51354">
    <property type="entry name" value="GLUTAREDOXIN_2"/>
    <property type="match status" value="1"/>
</dbReference>
<dbReference type="GO" id="GO:0006108">
    <property type="term" value="P:malate metabolic process"/>
    <property type="evidence" value="ECO:0007669"/>
    <property type="project" value="InterPro"/>
</dbReference>
<dbReference type="SUPFAM" id="SSF51735">
    <property type="entry name" value="NAD(P)-binding Rossmann-fold domains"/>
    <property type="match status" value="1"/>
</dbReference>
<evidence type="ECO:0000313" key="8">
    <source>
        <dbReference type="EMBL" id="KAK2564796.1"/>
    </source>
</evidence>
<evidence type="ECO:0000256" key="3">
    <source>
        <dbReference type="ARBA" id="ARBA00019899"/>
    </source>
</evidence>
<evidence type="ECO:0000256" key="4">
    <source>
        <dbReference type="ARBA" id="ARBA00023002"/>
    </source>
</evidence>
<dbReference type="InterPro" id="IPR022383">
    <property type="entry name" value="Lactate/malate_DH_C"/>
</dbReference>
<feature type="domain" description="Lactate/malate dehydrogenase N-terminal" evidence="6">
    <location>
        <begin position="133"/>
        <end position="280"/>
    </location>
</feature>
<dbReference type="GO" id="GO:0030060">
    <property type="term" value="F:L-malate dehydrogenase (NAD+) activity"/>
    <property type="evidence" value="ECO:0007669"/>
    <property type="project" value="UniProtKB-EC"/>
</dbReference>
<reference evidence="8" key="1">
    <citation type="journal article" date="2023" name="G3 (Bethesda)">
        <title>Whole genome assembly and annotation of the endangered Caribbean coral Acropora cervicornis.</title>
        <authorList>
            <person name="Selwyn J.D."/>
            <person name="Vollmer S.V."/>
        </authorList>
    </citation>
    <scope>NUCLEOTIDE SEQUENCE</scope>
    <source>
        <strain evidence="8">K2</strain>
    </source>
</reference>
<evidence type="ECO:0000256" key="2">
    <source>
        <dbReference type="ARBA" id="ARBA00012995"/>
    </source>
</evidence>
<dbReference type="EMBL" id="JARQWQ010000021">
    <property type="protein sequence ID" value="KAK2564796.1"/>
    <property type="molecule type" value="Genomic_DNA"/>
</dbReference>
<dbReference type="PANTHER" id="PTHR23382">
    <property type="entry name" value="MALATE DEHYDROGENASE"/>
    <property type="match status" value="1"/>
</dbReference>
<keyword evidence="4" id="KW-0560">Oxidoreductase</keyword>
<dbReference type="Pfam" id="PF02866">
    <property type="entry name" value="Ldh_1_C"/>
    <property type="match status" value="1"/>
</dbReference>
<protein>
    <recommendedName>
        <fullName evidence="3">Malate dehydrogenase, cytoplasmic</fullName>
        <ecNumber evidence="2">1.1.1.37</ecNumber>
    </recommendedName>
</protein>
<dbReference type="Gene3D" id="3.90.110.10">
    <property type="entry name" value="Lactate dehydrogenase/glycoside hydrolase, family 4, C-terminal"/>
    <property type="match status" value="1"/>
</dbReference>
<reference evidence="8" key="2">
    <citation type="journal article" date="2023" name="Science">
        <title>Genomic signatures of disease resistance in endangered staghorn corals.</title>
        <authorList>
            <person name="Vollmer S.V."/>
            <person name="Selwyn J.D."/>
            <person name="Despard B.A."/>
            <person name="Roesel C.L."/>
        </authorList>
    </citation>
    <scope>NUCLEOTIDE SEQUENCE</scope>
    <source>
        <strain evidence="8">K2</strain>
    </source>
</reference>
<sequence length="470" mass="51878">MAKYVIAGKSDCPFYAKAELLADELTLNLPDFQVHKIVKQPGEWEEWLQKTCDQKGWKHVGSPLVWRELVDRGGAGILLGGCNDFLEMVKGYYGITSVKMSDELINISEENFQTKMEIDNEEERRKEQIIPLRVCVGGASKALAYGVLGYLAQGEAFGIDQEVSIYLLDTADNQEVLRGTSMEIQDCAWPLLREVVCTSDSAIAFQDASIVVLLDGEPLIDESDKKDQLLSNAKVFKAHGQALDQYAKKDVKVLIGGEGPSSVNAFITCKFAPSIPKSNIFALARLQENRAKGLLAQKLSVNTAGIKDVIIWGNIGVNTVADPRNSRVHGYDGAIWGPHIPGFTLPVPEMVHDDKWITGEFMETLKQPFENVKNPGAIPSLSGSFAVLSQLHDLWQGTSSDIFSLGVFSEGWYDLPPDIVFSLPVRFLQGSWKIVDDIQLDEALKAQLQTIARDLQKDCNDVLTELSSNS</sequence>
<organism evidence="8 9">
    <name type="scientific">Acropora cervicornis</name>
    <name type="common">Staghorn coral</name>
    <dbReference type="NCBI Taxonomy" id="6130"/>
    <lineage>
        <taxon>Eukaryota</taxon>
        <taxon>Metazoa</taxon>
        <taxon>Cnidaria</taxon>
        <taxon>Anthozoa</taxon>
        <taxon>Hexacorallia</taxon>
        <taxon>Scleractinia</taxon>
        <taxon>Astrocoeniina</taxon>
        <taxon>Acroporidae</taxon>
        <taxon>Acropora</taxon>
    </lineage>
</organism>
<name>A0AAD9V837_ACRCE</name>
<evidence type="ECO:0000259" key="7">
    <source>
        <dbReference type="Pfam" id="PF02866"/>
    </source>
</evidence>
<feature type="domain" description="Lactate/malate dehydrogenase C-terminal" evidence="7">
    <location>
        <begin position="285"/>
        <end position="464"/>
    </location>
</feature>
<keyword evidence="5" id="KW-0520">NAD</keyword>
<evidence type="ECO:0000313" key="9">
    <source>
        <dbReference type="Proteomes" id="UP001249851"/>
    </source>
</evidence>
<proteinExistence type="inferred from homology"/>
<dbReference type="Gene3D" id="3.40.50.720">
    <property type="entry name" value="NAD(P)-binding Rossmann-like Domain"/>
    <property type="match status" value="1"/>
</dbReference>
<dbReference type="EC" id="1.1.1.37" evidence="2"/>
<dbReference type="Pfam" id="PF00056">
    <property type="entry name" value="Ldh_1_N"/>
    <property type="match status" value="1"/>
</dbReference>
<dbReference type="InterPro" id="IPR036291">
    <property type="entry name" value="NAD(P)-bd_dom_sf"/>
</dbReference>
<dbReference type="FunFam" id="3.40.50.720:FF:000010">
    <property type="entry name" value="Malate dehydrogenase"/>
    <property type="match status" value="1"/>
</dbReference>
<evidence type="ECO:0000259" key="6">
    <source>
        <dbReference type="Pfam" id="PF00056"/>
    </source>
</evidence>
<evidence type="ECO:0000256" key="1">
    <source>
        <dbReference type="ARBA" id="ARBA00009613"/>
    </source>
</evidence>
<comment type="caution">
    <text evidence="8">The sequence shown here is derived from an EMBL/GenBank/DDBJ whole genome shotgun (WGS) entry which is preliminary data.</text>
</comment>
<dbReference type="InterPro" id="IPR010945">
    <property type="entry name" value="Malate_DH_type2"/>
</dbReference>
<evidence type="ECO:0000256" key="5">
    <source>
        <dbReference type="ARBA" id="ARBA00023027"/>
    </source>
</evidence>
<dbReference type="InterPro" id="IPR015955">
    <property type="entry name" value="Lactate_DH/Glyco_Ohase_4_C"/>
</dbReference>
<dbReference type="AlphaFoldDB" id="A0AAD9V837"/>
<keyword evidence="9" id="KW-1185">Reference proteome</keyword>
<dbReference type="InterPro" id="IPR001236">
    <property type="entry name" value="Lactate/malate_DH_N"/>
</dbReference>